<dbReference type="STRING" id="315423.SAMN04488020_10146"/>
<protein>
    <recommendedName>
        <fullName evidence="4">DUF2530 domain-containing protein</fullName>
    </recommendedName>
</protein>
<keyword evidence="3" id="KW-1185">Reference proteome</keyword>
<dbReference type="RefSeq" id="WP_085852121.1">
    <property type="nucleotide sequence ID" value="NZ_FOPF01000001.1"/>
</dbReference>
<dbReference type="OrthoDB" id="7871004at2"/>
<organism evidence="2 3">
    <name type="scientific">Palleronia marisminoris</name>
    <dbReference type="NCBI Taxonomy" id="315423"/>
    <lineage>
        <taxon>Bacteria</taxon>
        <taxon>Pseudomonadati</taxon>
        <taxon>Pseudomonadota</taxon>
        <taxon>Alphaproteobacteria</taxon>
        <taxon>Rhodobacterales</taxon>
        <taxon>Roseobacteraceae</taxon>
        <taxon>Palleronia</taxon>
    </lineage>
</organism>
<accession>A0A1Y5R744</accession>
<dbReference type="EMBL" id="FWFV01000001">
    <property type="protein sequence ID" value="SLN10696.1"/>
    <property type="molecule type" value="Genomic_DNA"/>
</dbReference>
<dbReference type="Proteomes" id="UP000193870">
    <property type="component" value="Unassembled WGS sequence"/>
</dbReference>
<proteinExistence type="predicted"/>
<sequence length="68" mass="7625">MGELDPIRAPGKSRFYVTLTVAVAVVLGLIMFLAWWLQSPMPRVLIVLAVSAAIGWVAGRLMFKRRRK</sequence>
<name>A0A1Y5R744_9RHOB</name>
<evidence type="ECO:0000256" key="1">
    <source>
        <dbReference type="SAM" id="Phobius"/>
    </source>
</evidence>
<keyword evidence="1" id="KW-0472">Membrane</keyword>
<feature type="transmembrane region" description="Helical" evidence="1">
    <location>
        <begin position="15"/>
        <end position="37"/>
    </location>
</feature>
<feature type="transmembrane region" description="Helical" evidence="1">
    <location>
        <begin position="43"/>
        <end position="63"/>
    </location>
</feature>
<evidence type="ECO:0008006" key="4">
    <source>
        <dbReference type="Google" id="ProtNLM"/>
    </source>
</evidence>
<gene>
    <name evidence="2" type="ORF">PAM7066_00046</name>
</gene>
<dbReference type="AlphaFoldDB" id="A0A1Y5R744"/>
<evidence type="ECO:0000313" key="3">
    <source>
        <dbReference type="Proteomes" id="UP000193870"/>
    </source>
</evidence>
<evidence type="ECO:0000313" key="2">
    <source>
        <dbReference type="EMBL" id="SLN10696.1"/>
    </source>
</evidence>
<keyword evidence="1" id="KW-0812">Transmembrane</keyword>
<reference evidence="2 3" key="1">
    <citation type="submission" date="2017-03" db="EMBL/GenBank/DDBJ databases">
        <authorList>
            <person name="Afonso C.L."/>
            <person name="Miller P.J."/>
            <person name="Scott M.A."/>
            <person name="Spackman E."/>
            <person name="Goraichik I."/>
            <person name="Dimitrov K.M."/>
            <person name="Suarez D.L."/>
            <person name="Swayne D.E."/>
        </authorList>
    </citation>
    <scope>NUCLEOTIDE SEQUENCE [LARGE SCALE GENOMIC DNA]</scope>
    <source>
        <strain evidence="2 3">CECT 7066</strain>
    </source>
</reference>
<keyword evidence="1" id="KW-1133">Transmembrane helix</keyword>